<accession>A0A7C9BHB8</accession>
<dbReference type="AlphaFoldDB" id="A0A7C9BHB8"/>
<proteinExistence type="inferred from homology"/>
<comment type="caution">
    <text evidence="6">The sequence shown here is derived from an EMBL/GenBank/DDBJ whole genome shotgun (WGS) entry which is preliminary data.</text>
</comment>
<protein>
    <submittedName>
        <fullName evidence="6">Peptidoglycan endopeptidase</fullName>
    </submittedName>
</protein>
<dbReference type="PANTHER" id="PTHR47053">
    <property type="entry name" value="MUREIN DD-ENDOPEPTIDASE MEPH-RELATED"/>
    <property type="match status" value="1"/>
</dbReference>
<dbReference type="Pfam" id="PF00877">
    <property type="entry name" value="NLPC_P60"/>
    <property type="match status" value="1"/>
</dbReference>
<dbReference type="Proteomes" id="UP000479293">
    <property type="component" value="Unassembled WGS sequence"/>
</dbReference>
<feature type="domain" description="NlpC/P60" evidence="5">
    <location>
        <begin position="43"/>
        <end position="173"/>
    </location>
</feature>
<dbReference type="RefSeq" id="WP_152761756.1">
    <property type="nucleotide sequence ID" value="NZ_WHLY01000002.1"/>
</dbReference>
<keyword evidence="7" id="KW-1185">Reference proteome</keyword>
<comment type="similarity">
    <text evidence="1">Belongs to the peptidase C40 family.</text>
</comment>
<dbReference type="InterPro" id="IPR000064">
    <property type="entry name" value="NLP_P60_dom"/>
</dbReference>
<sequence length="173" mass="19040">MKYILSIIGLGLLLTVIHQARQNFTTLDPQPFETSLVADRGTHTMGQELVEYAKLFYGVPYRYGSSDPEKGFDCSGFISHVYTHFGIEVPRSSVNFTDVGTPVEVDSAAPGDLVLFTGTDPESGTVGHIGIVVKNDRDGLEFIHSTSGKQYSVTVTPLEGYYETRFVKVIRVI</sequence>
<dbReference type="PANTHER" id="PTHR47053:SF1">
    <property type="entry name" value="MUREIN DD-ENDOPEPTIDASE MEPH-RELATED"/>
    <property type="match status" value="1"/>
</dbReference>
<organism evidence="6 7">
    <name type="scientific">Salmonirosea aquatica</name>
    <dbReference type="NCBI Taxonomy" id="2654236"/>
    <lineage>
        <taxon>Bacteria</taxon>
        <taxon>Pseudomonadati</taxon>
        <taxon>Bacteroidota</taxon>
        <taxon>Cytophagia</taxon>
        <taxon>Cytophagales</taxon>
        <taxon>Spirosomataceae</taxon>
        <taxon>Salmonirosea</taxon>
    </lineage>
</organism>
<evidence type="ECO:0000313" key="6">
    <source>
        <dbReference type="EMBL" id="MPR35041.1"/>
    </source>
</evidence>
<dbReference type="PROSITE" id="PS51935">
    <property type="entry name" value="NLPC_P60"/>
    <property type="match status" value="1"/>
</dbReference>
<dbReference type="InterPro" id="IPR051202">
    <property type="entry name" value="Peptidase_C40"/>
</dbReference>
<evidence type="ECO:0000313" key="7">
    <source>
        <dbReference type="Proteomes" id="UP000479293"/>
    </source>
</evidence>
<evidence type="ECO:0000256" key="3">
    <source>
        <dbReference type="ARBA" id="ARBA00022801"/>
    </source>
</evidence>
<keyword evidence="4" id="KW-0788">Thiol protease</keyword>
<evidence type="ECO:0000259" key="5">
    <source>
        <dbReference type="PROSITE" id="PS51935"/>
    </source>
</evidence>
<evidence type="ECO:0000256" key="4">
    <source>
        <dbReference type="ARBA" id="ARBA00022807"/>
    </source>
</evidence>
<dbReference type="SUPFAM" id="SSF54001">
    <property type="entry name" value="Cysteine proteinases"/>
    <property type="match status" value="1"/>
</dbReference>
<keyword evidence="3" id="KW-0378">Hydrolase</keyword>
<name>A0A7C9BHB8_9BACT</name>
<dbReference type="GO" id="GO:0006508">
    <property type="term" value="P:proteolysis"/>
    <property type="evidence" value="ECO:0007669"/>
    <property type="project" value="UniProtKB-KW"/>
</dbReference>
<evidence type="ECO:0000256" key="1">
    <source>
        <dbReference type="ARBA" id="ARBA00007074"/>
    </source>
</evidence>
<gene>
    <name evidence="6" type="ORF">GBK04_17200</name>
</gene>
<dbReference type="GO" id="GO:0008234">
    <property type="term" value="F:cysteine-type peptidase activity"/>
    <property type="evidence" value="ECO:0007669"/>
    <property type="project" value="UniProtKB-KW"/>
</dbReference>
<reference evidence="6 7" key="1">
    <citation type="submission" date="2019-10" db="EMBL/GenBank/DDBJ databases">
        <title>Draft Genome Sequence of Cytophagaceae sp. SJW1-29.</title>
        <authorList>
            <person name="Choi A."/>
        </authorList>
    </citation>
    <scope>NUCLEOTIDE SEQUENCE [LARGE SCALE GENOMIC DNA]</scope>
    <source>
        <strain evidence="6 7">SJW1-29</strain>
    </source>
</reference>
<dbReference type="InterPro" id="IPR038765">
    <property type="entry name" value="Papain-like_cys_pep_sf"/>
</dbReference>
<dbReference type="Gene3D" id="3.90.1720.10">
    <property type="entry name" value="endopeptidase domain like (from Nostoc punctiforme)"/>
    <property type="match status" value="1"/>
</dbReference>
<keyword evidence="2" id="KW-0645">Protease</keyword>
<dbReference type="EMBL" id="WHLY01000002">
    <property type="protein sequence ID" value="MPR35041.1"/>
    <property type="molecule type" value="Genomic_DNA"/>
</dbReference>
<evidence type="ECO:0000256" key="2">
    <source>
        <dbReference type="ARBA" id="ARBA00022670"/>
    </source>
</evidence>